<dbReference type="PANTHER" id="PTHR38120:SF1">
    <property type="entry name" value="M PROTEIN, SEROTYPE 2.1"/>
    <property type="match status" value="1"/>
</dbReference>
<feature type="compositionally biased region" description="Polar residues" evidence="2">
    <location>
        <begin position="635"/>
        <end position="670"/>
    </location>
</feature>
<dbReference type="GeneID" id="30037141"/>
<feature type="region of interest" description="Disordered" evidence="2">
    <location>
        <begin position="96"/>
        <end position="134"/>
    </location>
</feature>
<dbReference type="Proteomes" id="UP000189580">
    <property type="component" value="Chromosome d"/>
</dbReference>
<dbReference type="KEGG" id="slb:AWJ20_4953"/>
<evidence type="ECO:0000256" key="2">
    <source>
        <dbReference type="SAM" id="MobiDB-lite"/>
    </source>
</evidence>
<accession>A0A167EF60</accession>
<feature type="compositionally biased region" description="Low complexity" evidence="2">
    <location>
        <begin position="741"/>
        <end position="761"/>
    </location>
</feature>
<feature type="compositionally biased region" description="Low complexity" evidence="2">
    <location>
        <begin position="671"/>
        <end position="690"/>
    </location>
</feature>
<feature type="compositionally biased region" description="Polar residues" evidence="2">
    <location>
        <begin position="1"/>
        <end position="24"/>
    </location>
</feature>
<evidence type="ECO:0000313" key="3">
    <source>
        <dbReference type="EMBL" id="ANB13999.1"/>
    </source>
</evidence>
<feature type="compositionally biased region" description="Polar residues" evidence="2">
    <location>
        <begin position="386"/>
        <end position="399"/>
    </location>
</feature>
<keyword evidence="1" id="KW-0175">Coiled coil</keyword>
<feature type="compositionally biased region" description="Acidic residues" evidence="2">
    <location>
        <begin position="433"/>
        <end position="444"/>
    </location>
</feature>
<feature type="compositionally biased region" description="Low complexity" evidence="2">
    <location>
        <begin position="557"/>
        <end position="588"/>
    </location>
</feature>
<evidence type="ECO:0000313" key="4">
    <source>
        <dbReference type="Proteomes" id="UP000189580"/>
    </source>
</evidence>
<protein>
    <submittedName>
        <fullName evidence="3">Uncharacterized protein</fullName>
    </submittedName>
</protein>
<gene>
    <name evidence="3" type="ORF">AWJ20_4953</name>
</gene>
<dbReference type="OrthoDB" id="4096789at2759"/>
<reference evidence="3 4" key="1">
    <citation type="submission" date="2016-02" db="EMBL/GenBank/DDBJ databases">
        <title>Complete genome sequence and transcriptome regulation of the pentose utilising yeast Sugiyamaella lignohabitans.</title>
        <authorList>
            <person name="Bellasio M."/>
            <person name="Peymann A."/>
            <person name="Valli M."/>
            <person name="Sipitzky M."/>
            <person name="Graf A."/>
            <person name="Sauer M."/>
            <person name="Marx H."/>
            <person name="Mattanovich D."/>
        </authorList>
    </citation>
    <scope>NUCLEOTIDE SEQUENCE [LARGE SCALE GENOMIC DNA]</scope>
    <source>
        <strain evidence="3 4">CBS 10342</strain>
    </source>
</reference>
<feature type="region of interest" description="Disordered" evidence="2">
    <location>
        <begin position="543"/>
        <end position="690"/>
    </location>
</feature>
<dbReference type="RefSeq" id="XP_018736476.1">
    <property type="nucleotide sequence ID" value="XM_018882060.1"/>
</dbReference>
<organism evidence="3 4">
    <name type="scientific">Sugiyamaella lignohabitans</name>
    <dbReference type="NCBI Taxonomy" id="796027"/>
    <lineage>
        <taxon>Eukaryota</taxon>
        <taxon>Fungi</taxon>
        <taxon>Dikarya</taxon>
        <taxon>Ascomycota</taxon>
        <taxon>Saccharomycotina</taxon>
        <taxon>Dipodascomycetes</taxon>
        <taxon>Dipodascales</taxon>
        <taxon>Trichomonascaceae</taxon>
        <taxon>Sugiyamaella</taxon>
    </lineage>
</organism>
<feature type="region of interest" description="Disordered" evidence="2">
    <location>
        <begin position="1"/>
        <end position="67"/>
    </location>
</feature>
<evidence type="ECO:0000256" key="1">
    <source>
        <dbReference type="SAM" id="Coils"/>
    </source>
</evidence>
<feature type="region of interest" description="Disordered" evidence="2">
    <location>
        <begin position="720"/>
        <end position="761"/>
    </location>
</feature>
<keyword evidence="4" id="KW-1185">Reference proteome</keyword>
<feature type="region of interest" description="Disordered" evidence="2">
    <location>
        <begin position="379"/>
        <end position="478"/>
    </location>
</feature>
<name>A0A167EF60_9ASCO</name>
<feature type="compositionally biased region" description="Polar residues" evidence="2">
    <location>
        <begin position="590"/>
        <end position="612"/>
    </location>
</feature>
<feature type="compositionally biased region" description="Low complexity" evidence="2">
    <location>
        <begin position="111"/>
        <end position="122"/>
    </location>
</feature>
<feature type="coiled-coil region" evidence="1">
    <location>
        <begin position="299"/>
        <end position="344"/>
    </location>
</feature>
<feature type="compositionally biased region" description="Polar residues" evidence="2">
    <location>
        <begin position="44"/>
        <end position="65"/>
    </location>
</feature>
<proteinExistence type="predicted"/>
<sequence length="761" mass="84350">MASANSRGETLLSSSPSNVISGTSYKGFPGNEQDEDDKDHFHQANVSIGSESNRTSRSLTSPVLSQHQLHHDPHVLHDLPSQHDFTYNSHIYSIGQASPQSPGFSRRSETGSHSSESSLSFTRDTPKRYSKPSLDRRRLSINTLLTNNERLESALELEEMECHKLEKTLQDHKIKLSNSLLLQSQLEDDLVKRDEQIGLLQKQAKDARKTRIELETELSEEVKKYINEKQMWLSKEEEYEEKLSNCNTKIKSLSENLEVARLEFENLKFSGGSSRSAAPSVKNVEASQPISDSGANKFIERMKKESEMAQQQMEMVTREYQARYNRIKSEMEQVQEVNKRLIEENEGFQLLLAEKTILGGFSLADELDQDVNQDVFISEDDETENQQKLSDTEASSSFESDSDLETPVSKRRPVRNSSLPNYAKDEAVTNAEGVDDIDPLDTDDDNIRSLDIPSDSSPTSDSKKSESKTPPSLSTNAKRQVYQLQFEKTSLQNYNRALKSSLERLVSRLLEYREFEKVVEDHNVLNKRSITSFQDRVVSLSNQHPPTLDVPRQRLNSASAPASTASNQRGHSFTSSISSGFSSVMGRSKGANSISGPSGNIQGHHSHSSSNPLFHMNPPTTPSGIVPRPYRGTLRPSSTWSSMLFAASPSTPTSPNINRDSRQFSTTSTNSESTAPRSPSSTSSLVSSSSAASISSGCSGTLSVIDPTILPLSDNKHLVRTTTRSQKQLRPLRLVVAPTDANSNPAPPLQSASSQSSGWFS</sequence>
<dbReference type="PANTHER" id="PTHR38120">
    <property type="entry name" value="EXPRESSED PROTEIN"/>
    <property type="match status" value="1"/>
</dbReference>
<feature type="coiled-coil region" evidence="1">
    <location>
        <begin position="141"/>
        <end position="263"/>
    </location>
</feature>
<feature type="compositionally biased region" description="Low complexity" evidence="2">
    <location>
        <begin position="449"/>
        <end position="460"/>
    </location>
</feature>
<dbReference type="AlphaFoldDB" id="A0A167EF60"/>
<dbReference type="EMBL" id="CP014502">
    <property type="protein sequence ID" value="ANB13999.1"/>
    <property type="molecule type" value="Genomic_DNA"/>
</dbReference>